<organism evidence="1">
    <name type="scientific">Cyprideis torosa</name>
    <dbReference type="NCBI Taxonomy" id="163714"/>
    <lineage>
        <taxon>Eukaryota</taxon>
        <taxon>Metazoa</taxon>
        <taxon>Ecdysozoa</taxon>
        <taxon>Arthropoda</taxon>
        <taxon>Crustacea</taxon>
        <taxon>Oligostraca</taxon>
        <taxon>Ostracoda</taxon>
        <taxon>Podocopa</taxon>
        <taxon>Podocopida</taxon>
        <taxon>Cytherocopina</taxon>
        <taxon>Cytheroidea</taxon>
        <taxon>Cytherideidae</taxon>
        <taxon>Cyprideis</taxon>
    </lineage>
</organism>
<dbReference type="Gene3D" id="3.10.100.10">
    <property type="entry name" value="Mannose-Binding Protein A, subunit A"/>
    <property type="match status" value="1"/>
</dbReference>
<evidence type="ECO:0000313" key="1">
    <source>
        <dbReference type="EMBL" id="CAD7238014.1"/>
    </source>
</evidence>
<dbReference type="SUPFAM" id="SSF56436">
    <property type="entry name" value="C-type lectin-like"/>
    <property type="match status" value="1"/>
</dbReference>
<sequence>MEFRRVPADNGVAATECPGGFDPVGDYCYDVLARDSNPDSNVPRRLDWNQAMEYCLSVGGHLGYLEDPEETLLLRLYLTAASLDGFQCTAGEVHGGRSFD</sequence>
<feature type="non-terminal residue" evidence="1">
    <location>
        <position position="1"/>
    </location>
</feature>
<dbReference type="CDD" id="cd00037">
    <property type="entry name" value="CLECT"/>
    <property type="match status" value="1"/>
</dbReference>
<dbReference type="InterPro" id="IPR016186">
    <property type="entry name" value="C-type_lectin-like/link_sf"/>
</dbReference>
<gene>
    <name evidence="1" type="ORF">CTOB1V02_LOCUS15829</name>
</gene>
<dbReference type="AlphaFoldDB" id="A0A7R8ZXF0"/>
<protein>
    <submittedName>
        <fullName evidence="1">Uncharacterized protein</fullName>
    </submittedName>
</protein>
<name>A0A7R8ZXF0_9CRUS</name>
<dbReference type="EMBL" id="OB694829">
    <property type="protein sequence ID" value="CAD7238014.1"/>
    <property type="molecule type" value="Genomic_DNA"/>
</dbReference>
<proteinExistence type="predicted"/>
<dbReference type="InterPro" id="IPR016187">
    <property type="entry name" value="CTDL_fold"/>
</dbReference>
<reference evidence="1" key="1">
    <citation type="submission" date="2020-11" db="EMBL/GenBank/DDBJ databases">
        <authorList>
            <person name="Tran Van P."/>
        </authorList>
    </citation>
    <scope>NUCLEOTIDE SEQUENCE</scope>
</reference>
<accession>A0A7R8ZXF0</accession>